<evidence type="ECO:0000313" key="1">
    <source>
        <dbReference type="EMBL" id="TWH78903.1"/>
    </source>
</evidence>
<dbReference type="Proteomes" id="UP000318667">
    <property type="component" value="Unassembled WGS sequence"/>
</dbReference>
<evidence type="ECO:0000313" key="2">
    <source>
        <dbReference type="Proteomes" id="UP000318667"/>
    </source>
</evidence>
<name>A0A562J746_9BACI</name>
<dbReference type="AlphaFoldDB" id="A0A562J746"/>
<dbReference type="EMBL" id="VLKI01000026">
    <property type="protein sequence ID" value="TWH78903.1"/>
    <property type="molecule type" value="Genomic_DNA"/>
</dbReference>
<sequence length="70" mass="8388">MSNEWQQEPWQPQNKKVFPAVIVITDTRYKIESPYIKFYQVPHIDLLVNRFEPKKTDIQIKNSTLKLKNA</sequence>
<comment type="caution">
    <text evidence="1">The sequence shown here is derived from an EMBL/GenBank/DDBJ whole genome shotgun (WGS) entry which is preliminary data.</text>
</comment>
<protein>
    <submittedName>
        <fullName evidence="1">Uncharacterized protein</fullName>
    </submittedName>
</protein>
<keyword evidence="2" id="KW-1185">Reference proteome</keyword>
<proteinExistence type="predicted"/>
<organism evidence="1 2">
    <name type="scientific">Cytobacillus oceanisediminis</name>
    <dbReference type="NCBI Taxonomy" id="665099"/>
    <lineage>
        <taxon>Bacteria</taxon>
        <taxon>Bacillati</taxon>
        <taxon>Bacillota</taxon>
        <taxon>Bacilli</taxon>
        <taxon>Bacillales</taxon>
        <taxon>Bacillaceae</taxon>
        <taxon>Cytobacillus</taxon>
    </lineage>
</organism>
<gene>
    <name evidence="1" type="ORF">IQ19_05102</name>
</gene>
<reference evidence="1 2" key="1">
    <citation type="journal article" date="2015" name="Stand. Genomic Sci.">
        <title>Genomic Encyclopedia of Bacterial and Archaeal Type Strains, Phase III: the genomes of soil and plant-associated and newly described type strains.</title>
        <authorList>
            <person name="Whitman W.B."/>
            <person name="Woyke T."/>
            <person name="Klenk H.P."/>
            <person name="Zhou Y."/>
            <person name="Lilburn T.G."/>
            <person name="Beck B.J."/>
            <person name="De Vos P."/>
            <person name="Vandamme P."/>
            <person name="Eisen J.A."/>
            <person name="Garrity G."/>
            <person name="Hugenholtz P."/>
            <person name="Kyrpides N.C."/>
        </authorList>
    </citation>
    <scope>NUCLEOTIDE SEQUENCE [LARGE SCALE GENOMIC DNA]</scope>
    <source>
        <strain evidence="1 2">CGMCC 1.10115</strain>
    </source>
</reference>
<accession>A0A562J746</accession>